<dbReference type="EMBL" id="MU274903">
    <property type="protein sequence ID" value="KAI0092841.1"/>
    <property type="molecule type" value="Genomic_DNA"/>
</dbReference>
<protein>
    <submittedName>
        <fullName evidence="1">Uncharacterized protein</fullName>
    </submittedName>
</protein>
<reference evidence="1" key="1">
    <citation type="journal article" date="2021" name="Environ. Microbiol.">
        <title>Gene family expansions and transcriptome signatures uncover fungal adaptations to wood decay.</title>
        <authorList>
            <person name="Hage H."/>
            <person name="Miyauchi S."/>
            <person name="Viragh M."/>
            <person name="Drula E."/>
            <person name="Min B."/>
            <person name="Chaduli D."/>
            <person name="Navarro D."/>
            <person name="Favel A."/>
            <person name="Norest M."/>
            <person name="Lesage-Meessen L."/>
            <person name="Balint B."/>
            <person name="Merenyi Z."/>
            <person name="de Eugenio L."/>
            <person name="Morin E."/>
            <person name="Martinez A.T."/>
            <person name="Baldrian P."/>
            <person name="Stursova M."/>
            <person name="Martinez M.J."/>
            <person name="Novotny C."/>
            <person name="Magnuson J.K."/>
            <person name="Spatafora J.W."/>
            <person name="Maurice S."/>
            <person name="Pangilinan J."/>
            <person name="Andreopoulos W."/>
            <person name="LaButti K."/>
            <person name="Hundley H."/>
            <person name="Na H."/>
            <person name="Kuo A."/>
            <person name="Barry K."/>
            <person name="Lipzen A."/>
            <person name="Henrissat B."/>
            <person name="Riley R."/>
            <person name="Ahrendt S."/>
            <person name="Nagy L.G."/>
            <person name="Grigoriev I.V."/>
            <person name="Martin F."/>
            <person name="Rosso M.N."/>
        </authorList>
    </citation>
    <scope>NUCLEOTIDE SEQUENCE</scope>
    <source>
        <strain evidence="1">CBS 384.51</strain>
    </source>
</reference>
<gene>
    <name evidence="1" type="ORF">BDY19DRAFT_510709</name>
</gene>
<evidence type="ECO:0000313" key="1">
    <source>
        <dbReference type="EMBL" id="KAI0092841.1"/>
    </source>
</evidence>
<keyword evidence="2" id="KW-1185">Reference proteome</keyword>
<accession>A0ACB8UF01</accession>
<comment type="caution">
    <text evidence="1">The sequence shown here is derived from an EMBL/GenBank/DDBJ whole genome shotgun (WGS) entry which is preliminary data.</text>
</comment>
<sequence length="172" mass="19743">MHPVYGDYWLAGGVSTVLEYGYDYSHDHEQVEDDYDVYLFWPSIEPHALVPANHAEGLEEELQITQRQPPEELPPYSTTETVTDDELDALDLGLESGSDVLNFSPTVTYTFDPNFCFPEPDSTRSLGENGYSRLFRVGLISSSRRFTSRLDGLLKGVWKKFMESLRRFGFWK</sequence>
<name>A0ACB8UF01_9APHY</name>
<organism evidence="1 2">
    <name type="scientific">Irpex rosettiformis</name>
    <dbReference type="NCBI Taxonomy" id="378272"/>
    <lineage>
        <taxon>Eukaryota</taxon>
        <taxon>Fungi</taxon>
        <taxon>Dikarya</taxon>
        <taxon>Basidiomycota</taxon>
        <taxon>Agaricomycotina</taxon>
        <taxon>Agaricomycetes</taxon>
        <taxon>Polyporales</taxon>
        <taxon>Irpicaceae</taxon>
        <taxon>Irpex</taxon>
    </lineage>
</organism>
<dbReference type="Proteomes" id="UP001055072">
    <property type="component" value="Unassembled WGS sequence"/>
</dbReference>
<proteinExistence type="predicted"/>
<evidence type="ECO:0000313" key="2">
    <source>
        <dbReference type="Proteomes" id="UP001055072"/>
    </source>
</evidence>